<keyword evidence="2" id="KW-1185">Reference proteome</keyword>
<evidence type="ECO:0000313" key="1">
    <source>
        <dbReference type="EMBL" id="MBB5056064.1"/>
    </source>
</evidence>
<dbReference type="AlphaFoldDB" id="A0A7W7Z9Y8"/>
<dbReference type="EMBL" id="JACHIP010000001">
    <property type="protein sequence ID" value="MBB5056064.1"/>
    <property type="molecule type" value="Genomic_DNA"/>
</dbReference>
<comment type="caution">
    <text evidence="1">The sequence shown here is derived from an EMBL/GenBank/DDBJ whole genome shotgun (WGS) entry which is preliminary data.</text>
</comment>
<sequence>MLLSIGRTRTLVMTVTRYSHVWTLLSPF</sequence>
<name>A0A7W7Z9Y8_9BACT</name>
<accession>A0A7W7Z9Y8</accession>
<gene>
    <name evidence="1" type="ORF">HDF16_000733</name>
</gene>
<proteinExistence type="predicted"/>
<protein>
    <submittedName>
        <fullName evidence="1">Uncharacterized protein</fullName>
    </submittedName>
</protein>
<reference evidence="1 2" key="1">
    <citation type="submission" date="2020-08" db="EMBL/GenBank/DDBJ databases">
        <title>Genomic Encyclopedia of Type Strains, Phase IV (KMG-V): Genome sequencing to study the core and pangenomes of soil and plant-associated prokaryotes.</title>
        <authorList>
            <person name="Whitman W."/>
        </authorList>
    </citation>
    <scope>NUCLEOTIDE SEQUENCE [LARGE SCALE GENOMIC DNA]</scope>
    <source>
        <strain evidence="1 2">M8UP14</strain>
    </source>
</reference>
<dbReference type="Proteomes" id="UP000540989">
    <property type="component" value="Unassembled WGS sequence"/>
</dbReference>
<organism evidence="1 2">
    <name type="scientific">Granulicella aggregans</name>
    <dbReference type="NCBI Taxonomy" id="474949"/>
    <lineage>
        <taxon>Bacteria</taxon>
        <taxon>Pseudomonadati</taxon>
        <taxon>Acidobacteriota</taxon>
        <taxon>Terriglobia</taxon>
        <taxon>Terriglobales</taxon>
        <taxon>Acidobacteriaceae</taxon>
        <taxon>Granulicella</taxon>
    </lineage>
</organism>
<evidence type="ECO:0000313" key="2">
    <source>
        <dbReference type="Proteomes" id="UP000540989"/>
    </source>
</evidence>